<dbReference type="AlphaFoldDB" id="A0A1Z5K2P2"/>
<feature type="compositionally biased region" description="Low complexity" evidence="1">
    <location>
        <begin position="17"/>
        <end position="30"/>
    </location>
</feature>
<feature type="compositionally biased region" description="Acidic residues" evidence="1">
    <location>
        <begin position="34"/>
        <end position="43"/>
    </location>
</feature>
<evidence type="ECO:0000313" key="3">
    <source>
        <dbReference type="Proteomes" id="UP000198406"/>
    </source>
</evidence>
<accession>A0A1Z5K2P2</accession>
<name>A0A1Z5K2P2_FISSO</name>
<feature type="compositionally biased region" description="Basic and acidic residues" evidence="1">
    <location>
        <begin position="44"/>
        <end position="54"/>
    </location>
</feature>
<comment type="caution">
    <text evidence="2">The sequence shown here is derived from an EMBL/GenBank/DDBJ whole genome shotgun (WGS) entry which is preliminary data.</text>
</comment>
<reference evidence="2 3" key="1">
    <citation type="journal article" date="2015" name="Plant Cell">
        <title>Oil accumulation by the oleaginous diatom Fistulifera solaris as revealed by the genome and transcriptome.</title>
        <authorList>
            <person name="Tanaka T."/>
            <person name="Maeda Y."/>
            <person name="Veluchamy A."/>
            <person name="Tanaka M."/>
            <person name="Abida H."/>
            <person name="Marechal E."/>
            <person name="Bowler C."/>
            <person name="Muto M."/>
            <person name="Sunaga Y."/>
            <person name="Tanaka M."/>
            <person name="Yoshino T."/>
            <person name="Taniguchi T."/>
            <person name="Fukuda Y."/>
            <person name="Nemoto M."/>
            <person name="Matsumoto M."/>
            <person name="Wong P.S."/>
            <person name="Aburatani S."/>
            <person name="Fujibuchi W."/>
        </authorList>
    </citation>
    <scope>NUCLEOTIDE SEQUENCE [LARGE SCALE GENOMIC DNA]</scope>
    <source>
        <strain evidence="2 3">JPCC DA0580</strain>
    </source>
</reference>
<organism evidence="2 3">
    <name type="scientific">Fistulifera solaris</name>
    <name type="common">Oleaginous diatom</name>
    <dbReference type="NCBI Taxonomy" id="1519565"/>
    <lineage>
        <taxon>Eukaryota</taxon>
        <taxon>Sar</taxon>
        <taxon>Stramenopiles</taxon>
        <taxon>Ochrophyta</taxon>
        <taxon>Bacillariophyta</taxon>
        <taxon>Bacillariophyceae</taxon>
        <taxon>Bacillariophycidae</taxon>
        <taxon>Naviculales</taxon>
        <taxon>Naviculaceae</taxon>
        <taxon>Fistulifera</taxon>
    </lineage>
</organism>
<proteinExistence type="predicted"/>
<keyword evidence="3" id="KW-1185">Reference proteome</keyword>
<evidence type="ECO:0000313" key="2">
    <source>
        <dbReference type="EMBL" id="GAX20505.1"/>
    </source>
</evidence>
<dbReference type="EMBL" id="BDSP01000149">
    <property type="protein sequence ID" value="GAX20505.1"/>
    <property type="molecule type" value="Genomic_DNA"/>
</dbReference>
<feature type="region of interest" description="Disordered" evidence="1">
    <location>
        <begin position="1"/>
        <end position="54"/>
    </location>
</feature>
<protein>
    <submittedName>
        <fullName evidence="2">Uncharacterized protein</fullName>
    </submittedName>
</protein>
<gene>
    <name evidence="2" type="ORF">FisN_24Hu245</name>
</gene>
<dbReference type="InParanoid" id="A0A1Z5K2P2"/>
<dbReference type="Proteomes" id="UP000198406">
    <property type="component" value="Unassembled WGS sequence"/>
</dbReference>
<sequence>MPGIEAYQPLVLDEESSPSPEENANNNTSTVNAENEELENESYTDDKEGIFRDRPWKEGGETAEEAHVGLHQIHSKSSGSASIDSFLDSDWDDDEDEAEIARYHMNFQARKDVPLPAEFRKENIFELLWHAFITLQTNARHRRAARLLNMPSHSRRHQIQAAFVTWCCDGTELAILLALGWMLAWILIGLAAGLGRGWWVTGFILFLIRISSRRSVELLQSRRKRRQRLSATEAVELGQSGIWSDMNQRNSRG</sequence>
<evidence type="ECO:0000256" key="1">
    <source>
        <dbReference type="SAM" id="MobiDB-lite"/>
    </source>
</evidence>